<feature type="domain" description="Ion transport" evidence="6">
    <location>
        <begin position="72"/>
        <end position="226"/>
    </location>
</feature>
<dbReference type="GO" id="GO:0005216">
    <property type="term" value="F:monoatomic ion channel activity"/>
    <property type="evidence" value="ECO:0007669"/>
    <property type="project" value="InterPro"/>
</dbReference>
<dbReference type="SUPFAM" id="SSF81324">
    <property type="entry name" value="Voltage-gated potassium channels"/>
    <property type="match status" value="1"/>
</dbReference>
<keyword evidence="2 5" id="KW-0812">Transmembrane</keyword>
<feature type="transmembrane region" description="Helical" evidence="5">
    <location>
        <begin position="67"/>
        <end position="91"/>
    </location>
</feature>
<dbReference type="AlphaFoldDB" id="A0A1I6DYS9"/>
<reference evidence="7 8" key="1">
    <citation type="submission" date="2016-10" db="EMBL/GenBank/DDBJ databases">
        <authorList>
            <person name="de Groot N.N."/>
        </authorList>
    </citation>
    <scope>NUCLEOTIDE SEQUENCE [LARGE SCALE GENOMIC DNA]</scope>
    <source>
        <strain evidence="8">KMM 9023,NRIC 0796,JCM 17311,KCTC 23692</strain>
    </source>
</reference>
<dbReference type="RefSeq" id="WP_143104146.1">
    <property type="nucleotide sequence ID" value="NZ_FOYI01000006.1"/>
</dbReference>
<evidence type="ECO:0000256" key="5">
    <source>
        <dbReference type="SAM" id="Phobius"/>
    </source>
</evidence>
<evidence type="ECO:0000313" key="7">
    <source>
        <dbReference type="EMBL" id="SFR10438.1"/>
    </source>
</evidence>
<sequence>MLLILCFLAVVTALTSVMLFHPPSSAWLQARDDAIRSKPVPEYFRDSWLLRQLYPSTRKSKMPPADKVLICVILFGVVLVIYEIGTILSILPEDESMIAYATCFLVLIFVFEFVLRFWMKGFAYMLPWGGIDLLVILVDFATIIIFFDLFASLPFGKVLSVNSPEGAAVLRLLRVARLFRSLKLVRYAFEKQRRVLFWRSVLPHVKALLGLTLIILTIVFLFGCVISIARSQSPIEGWKAIISQVFNNLGGGKGSEPFALAAAVLIIAAIANMIAIFYAPIMERIRIEQRSIENLDLLEGHVIVCLNDADKYEGFLEELFYVFNRSADRQVFMLEDGAEDIDLSGWQNISKIRGDKQDPGTWRRCAASSADALVLLGTHDLLKESDFHNFMCPGGRRTGGRAVIFNIVNEGEGYLRKQLGPHADIIQIQLDSLIQVIERNAWRRNSLQFAYLHKLTDEFEDVVEFPDLSAFSGQEEAAEIFRGLLQEALGIEVVRRGNNLLLDLTSASDASDDVPEELLEFRRLETVISAINQHPNLASESCVFAYVAAFELIDRNADLSNNPDAHLSVFAIEFAAALSLFHELISPGVLKGWFSNWDDVANVNEGSNITFTALQKRQRLMSPEGLAKRLALSDEQTVVGLLDAEGKLTVTTRSSNRFGKNKSDYAIVLSAPPQG</sequence>
<feature type="transmembrane region" description="Helical" evidence="5">
    <location>
        <begin position="125"/>
        <end position="147"/>
    </location>
</feature>
<evidence type="ECO:0000256" key="2">
    <source>
        <dbReference type="ARBA" id="ARBA00022692"/>
    </source>
</evidence>
<feature type="transmembrane region" description="Helical" evidence="5">
    <location>
        <begin position="98"/>
        <end position="119"/>
    </location>
</feature>
<dbReference type="InterPro" id="IPR005821">
    <property type="entry name" value="Ion_trans_dom"/>
</dbReference>
<accession>A0A1I6DYS9</accession>
<evidence type="ECO:0000259" key="6">
    <source>
        <dbReference type="Pfam" id="PF00520"/>
    </source>
</evidence>
<organism evidence="7 8">
    <name type="scientific">Poseidonocella sedimentorum</name>
    <dbReference type="NCBI Taxonomy" id="871652"/>
    <lineage>
        <taxon>Bacteria</taxon>
        <taxon>Pseudomonadati</taxon>
        <taxon>Pseudomonadota</taxon>
        <taxon>Alphaproteobacteria</taxon>
        <taxon>Rhodobacterales</taxon>
        <taxon>Roseobacteraceae</taxon>
        <taxon>Poseidonocella</taxon>
    </lineage>
</organism>
<protein>
    <submittedName>
        <fullName evidence="7">Ion transport protein</fullName>
    </submittedName>
</protein>
<gene>
    <name evidence="7" type="ORF">SAMN04515673_10662</name>
</gene>
<keyword evidence="4 5" id="KW-0472">Membrane</keyword>
<evidence type="ECO:0000256" key="1">
    <source>
        <dbReference type="ARBA" id="ARBA00004141"/>
    </source>
</evidence>
<dbReference type="EMBL" id="FOYI01000006">
    <property type="protein sequence ID" value="SFR10438.1"/>
    <property type="molecule type" value="Genomic_DNA"/>
</dbReference>
<feature type="transmembrane region" description="Helical" evidence="5">
    <location>
        <begin position="207"/>
        <end position="229"/>
    </location>
</feature>
<dbReference type="InterPro" id="IPR027359">
    <property type="entry name" value="Volt_channel_dom_sf"/>
</dbReference>
<evidence type="ECO:0000256" key="3">
    <source>
        <dbReference type="ARBA" id="ARBA00022989"/>
    </source>
</evidence>
<dbReference type="Gene3D" id="1.20.120.350">
    <property type="entry name" value="Voltage-gated potassium channels. Chain C"/>
    <property type="match status" value="1"/>
</dbReference>
<name>A0A1I6DYS9_9RHOB</name>
<evidence type="ECO:0000313" key="8">
    <source>
        <dbReference type="Proteomes" id="UP000199302"/>
    </source>
</evidence>
<evidence type="ECO:0000256" key="4">
    <source>
        <dbReference type="ARBA" id="ARBA00023136"/>
    </source>
</evidence>
<feature type="transmembrane region" description="Helical" evidence="5">
    <location>
        <begin position="258"/>
        <end position="281"/>
    </location>
</feature>
<keyword evidence="3 5" id="KW-1133">Transmembrane helix</keyword>
<keyword evidence="8" id="KW-1185">Reference proteome</keyword>
<proteinExistence type="predicted"/>
<comment type="subcellular location">
    <subcellularLocation>
        <location evidence="1">Membrane</location>
        <topology evidence="1">Multi-pass membrane protein</topology>
    </subcellularLocation>
</comment>
<dbReference type="Pfam" id="PF00520">
    <property type="entry name" value="Ion_trans"/>
    <property type="match status" value="1"/>
</dbReference>
<dbReference type="Proteomes" id="UP000199302">
    <property type="component" value="Unassembled WGS sequence"/>
</dbReference>
<dbReference type="GO" id="GO:0016020">
    <property type="term" value="C:membrane"/>
    <property type="evidence" value="ECO:0007669"/>
    <property type="project" value="UniProtKB-SubCell"/>
</dbReference>
<dbReference type="OrthoDB" id="9859800at2"/>